<evidence type="ECO:0000313" key="3">
    <source>
        <dbReference type="Proteomes" id="UP000318453"/>
    </source>
</evidence>
<gene>
    <name evidence="2" type="ORF">FRE64_07570</name>
</gene>
<accession>A0A5B8NMP8</accession>
<dbReference type="EMBL" id="CP042326">
    <property type="protein sequence ID" value="QDZ39811.1"/>
    <property type="molecule type" value="Genomic_DNA"/>
</dbReference>
<keyword evidence="3" id="KW-1185">Reference proteome</keyword>
<dbReference type="KEGG" id="enn:FRE64_07570"/>
<evidence type="ECO:0000256" key="1">
    <source>
        <dbReference type="SAM" id="Phobius"/>
    </source>
</evidence>
<organism evidence="2 3">
    <name type="scientific">Euhalothece natronophila Z-M001</name>
    <dbReference type="NCBI Taxonomy" id="522448"/>
    <lineage>
        <taxon>Bacteria</taxon>
        <taxon>Bacillati</taxon>
        <taxon>Cyanobacteriota</taxon>
        <taxon>Cyanophyceae</taxon>
        <taxon>Oscillatoriophycideae</taxon>
        <taxon>Chroococcales</taxon>
        <taxon>Halothecacae</taxon>
        <taxon>Halothece cluster</taxon>
        <taxon>Euhalothece</taxon>
    </lineage>
</organism>
<keyword evidence="1" id="KW-0472">Membrane</keyword>
<evidence type="ECO:0000313" key="2">
    <source>
        <dbReference type="EMBL" id="QDZ39811.1"/>
    </source>
</evidence>
<feature type="transmembrane region" description="Helical" evidence="1">
    <location>
        <begin position="27"/>
        <end position="47"/>
    </location>
</feature>
<dbReference type="AlphaFoldDB" id="A0A5B8NMP8"/>
<dbReference type="RefSeq" id="WP_146295408.1">
    <property type="nucleotide sequence ID" value="NZ_CP042326.1"/>
</dbReference>
<feature type="transmembrane region" description="Helical" evidence="1">
    <location>
        <begin position="53"/>
        <end position="70"/>
    </location>
</feature>
<name>A0A5B8NMP8_9CHRO</name>
<proteinExistence type="predicted"/>
<dbReference type="Proteomes" id="UP000318453">
    <property type="component" value="Chromosome"/>
</dbReference>
<sequence length="176" mass="20334">MKITKNTSKELRLEHPNTRFSWRREGIVVLSGTITIIGIITIILGILSESNRIELIAFGIFFILAGGFYTKEILKYYFKVGCIFDKNSEKIFLIKQTPFSLERDINESYELSEIREAKTITKKEATQTANTTTTTTRYINYLIFKSGARLKLDISGSPRYKQQINRTINEFLRTTN</sequence>
<reference evidence="2" key="1">
    <citation type="submission" date="2019-08" db="EMBL/GenBank/DDBJ databases">
        <title>Carotenoids and Carotenoid Binding Proteins in the Halophilic Cyanobacterium Euhalothece sp. ZM00.</title>
        <authorList>
            <person name="Cho S.M."/>
            <person name="Song J.Y."/>
            <person name="Park Y.-I."/>
        </authorList>
    </citation>
    <scope>NUCLEOTIDE SEQUENCE [LARGE SCALE GENOMIC DNA]</scope>
    <source>
        <strain evidence="2">Z-M001</strain>
    </source>
</reference>
<keyword evidence="1" id="KW-1133">Transmembrane helix</keyword>
<protein>
    <submittedName>
        <fullName evidence="2">Uncharacterized protein</fullName>
    </submittedName>
</protein>
<keyword evidence="1" id="KW-0812">Transmembrane</keyword>